<dbReference type="EMBL" id="JACHJY010000021">
    <property type="protein sequence ID" value="MBB4987405.1"/>
    <property type="molecule type" value="Genomic_DNA"/>
</dbReference>
<keyword evidence="3" id="KW-0288">FMN</keyword>
<gene>
    <name evidence="4" type="ORF">GGE06_008378</name>
</gene>
<protein>
    <submittedName>
        <fullName evidence="4">Sulfite reductase alpha subunit-like flavoprotein</fullName>
    </submittedName>
</protein>
<name>A0A7W7UC08_9ACTN</name>
<dbReference type="PANTHER" id="PTHR19384:SF128">
    <property type="entry name" value="NADPH OXIDOREDUCTASE A"/>
    <property type="match status" value="1"/>
</dbReference>
<organism evidence="4 5">
    <name type="scientific">Streptomyces nymphaeiformis</name>
    <dbReference type="NCBI Taxonomy" id="2663842"/>
    <lineage>
        <taxon>Bacteria</taxon>
        <taxon>Bacillati</taxon>
        <taxon>Actinomycetota</taxon>
        <taxon>Actinomycetes</taxon>
        <taxon>Kitasatosporales</taxon>
        <taxon>Streptomycetaceae</taxon>
        <taxon>Streptomyces</taxon>
    </lineage>
</organism>
<dbReference type="GO" id="GO:0016491">
    <property type="term" value="F:oxidoreductase activity"/>
    <property type="evidence" value="ECO:0007669"/>
    <property type="project" value="TreeGrafter"/>
</dbReference>
<dbReference type="RefSeq" id="WP_116165069.1">
    <property type="nucleotide sequence ID" value="NZ_JACHJY010000021.1"/>
</dbReference>
<reference evidence="4 5" key="1">
    <citation type="submission" date="2020-08" db="EMBL/GenBank/DDBJ databases">
        <title>Genomic Encyclopedia of Type Strains, Phase III (KMG-III): the genomes of soil and plant-associated and newly described type strains.</title>
        <authorList>
            <person name="Whitman W."/>
        </authorList>
    </citation>
    <scope>NUCLEOTIDE SEQUENCE [LARGE SCALE GENOMIC DNA]</scope>
    <source>
        <strain evidence="4 5">SFB5A</strain>
    </source>
</reference>
<dbReference type="PANTHER" id="PTHR19384">
    <property type="entry name" value="NITRIC OXIDE SYNTHASE-RELATED"/>
    <property type="match status" value="1"/>
</dbReference>
<sequence length="64" mass="7450">MPILWSWLRDGAHFHVCGDATRMAEDVDRTLRELVARHGRIGDEEAAAHVERMAADRRYVRDVY</sequence>
<evidence type="ECO:0000256" key="2">
    <source>
        <dbReference type="ARBA" id="ARBA00022630"/>
    </source>
</evidence>
<proteinExistence type="predicted"/>
<evidence type="ECO:0000256" key="1">
    <source>
        <dbReference type="ARBA" id="ARBA00001917"/>
    </source>
</evidence>
<evidence type="ECO:0000313" key="4">
    <source>
        <dbReference type="EMBL" id="MBB4987405.1"/>
    </source>
</evidence>
<accession>A0A7W7UC08</accession>
<keyword evidence="5" id="KW-1185">Reference proteome</keyword>
<dbReference type="GO" id="GO:0050660">
    <property type="term" value="F:flavin adenine dinucleotide binding"/>
    <property type="evidence" value="ECO:0007669"/>
    <property type="project" value="TreeGrafter"/>
</dbReference>
<dbReference type="GO" id="GO:0010181">
    <property type="term" value="F:FMN binding"/>
    <property type="evidence" value="ECO:0007669"/>
    <property type="project" value="TreeGrafter"/>
</dbReference>
<dbReference type="Proteomes" id="UP000582643">
    <property type="component" value="Unassembled WGS sequence"/>
</dbReference>
<dbReference type="SUPFAM" id="SSF52343">
    <property type="entry name" value="Ferredoxin reductase-like, C-terminal NADP-linked domain"/>
    <property type="match status" value="1"/>
</dbReference>
<comment type="caution">
    <text evidence="4">The sequence shown here is derived from an EMBL/GenBank/DDBJ whole genome shotgun (WGS) entry which is preliminary data.</text>
</comment>
<dbReference type="AlphaFoldDB" id="A0A7W7UC08"/>
<evidence type="ECO:0000256" key="3">
    <source>
        <dbReference type="ARBA" id="ARBA00022643"/>
    </source>
</evidence>
<dbReference type="GO" id="GO:0005829">
    <property type="term" value="C:cytosol"/>
    <property type="evidence" value="ECO:0007669"/>
    <property type="project" value="TreeGrafter"/>
</dbReference>
<dbReference type="InterPro" id="IPR039261">
    <property type="entry name" value="FNR_nucleotide-bd"/>
</dbReference>
<keyword evidence="2" id="KW-0285">Flavoprotein</keyword>
<evidence type="ECO:0000313" key="5">
    <source>
        <dbReference type="Proteomes" id="UP000582643"/>
    </source>
</evidence>
<comment type="cofactor">
    <cofactor evidence="1">
        <name>FMN</name>
        <dbReference type="ChEBI" id="CHEBI:58210"/>
    </cofactor>
</comment>
<dbReference type="Gene3D" id="3.40.50.80">
    <property type="entry name" value="Nucleotide-binding domain of ferredoxin-NADP reductase (FNR) module"/>
    <property type="match status" value="1"/>
</dbReference>